<organism evidence="5 6">
    <name type="scientific">Dongia rigui</name>
    <dbReference type="NCBI Taxonomy" id="940149"/>
    <lineage>
        <taxon>Bacteria</taxon>
        <taxon>Pseudomonadati</taxon>
        <taxon>Pseudomonadota</taxon>
        <taxon>Alphaproteobacteria</taxon>
        <taxon>Rhodospirillales</taxon>
        <taxon>Dongiaceae</taxon>
        <taxon>Dongia</taxon>
    </lineage>
</organism>
<comment type="caution">
    <text evidence="5">The sequence shown here is derived from an EMBL/GenBank/DDBJ whole genome shotgun (WGS) entry which is preliminary data.</text>
</comment>
<dbReference type="RefSeq" id="WP_320500466.1">
    <property type="nucleotide sequence ID" value="NZ_JAXCLX010000001.1"/>
</dbReference>
<keyword evidence="6" id="KW-1185">Reference proteome</keyword>
<dbReference type="InterPro" id="IPR052158">
    <property type="entry name" value="INH-QAR"/>
</dbReference>
<keyword evidence="1" id="KW-0805">Transcription regulation</keyword>
<dbReference type="SUPFAM" id="SSF52317">
    <property type="entry name" value="Class I glutamine amidotransferase-like"/>
    <property type="match status" value="1"/>
</dbReference>
<evidence type="ECO:0000256" key="1">
    <source>
        <dbReference type="ARBA" id="ARBA00023015"/>
    </source>
</evidence>
<dbReference type="CDD" id="cd03137">
    <property type="entry name" value="GATase1_AraC_1"/>
    <property type="match status" value="1"/>
</dbReference>
<protein>
    <submittedName>
        <fullName evidence="5">DJ-1/PfpI family protein</fullName>
    </submittedName>
</protein>
<proteinExistence type="predicted"/>
<dbReference type="InterPro" id="IPR009057">
    <property type="entry name" value="Homeodomain-like_sf"/>
</dbReference>
<keyword evidence="3" id="KW-0804">Transcription</keyword>
<dbReference type="PROSITE" id="PS00041">
    <property type="entry name" value="HTH_ARAC_FAMILY_1"/>
    <property type="match status" value="1"/>
</dbReference>
<gene>
    <name evidence="5" type="ORF">SMD31_08935</name>
</gene>
<dbReference type="InterPro" id="IPR018060">
    <property type="entry name" value="HTH_AraC"/>
</dbReference>
<evidence type="ECO:0000259" key="4">
    <source>
        <dbReference type="PROSITE" id="PS01124"/>
    </source>
</evidence>
<keyword evidence="2" id="KW-0238">DNA-binding</keyword>
<feature type="domain" description="HTH araC/xylS-type" evidence="4">
    <location>
        <begin position="225"/>
        <end position="323"/>
    </location>
</feature>
<accession>A0ABU5DYF5</accession>
<dbReference type="Proteomes" id="UP001271769">
    <property type="component" value="Unassembled WGS sequence"/>
</dbReference>
<evidence type="ECO:0000313" key="6">
    <source>
        <dbReference type="Proteomes" id="UP001271769"/>
    </source>
</evidence>
<dbReference type="Gene3D" id="1.10.10.60">
    <property type="entry name" value="Homeodomain-like"/>
    <property type="match status" value="1"/>
</dbReference>
<name>A0ABU5DYF5_9PROT</name>
<sequence>MAAIQRRKAPREIVMFVYKDAHLLDISGPMSLFAAANDFAGFRAYDVSLAAASLGNVVTSAGIALAATRKIGRVMTGIDTLLVAGGIGIDAQLKEQRVIAWLKRQAPYCRRVASVCSGALLLAKAGLLDGRRAATHWVRCDQLAAAYPEITVERDSIFVRDGKFYSSAGISAGMDLALALIEEDLGAAVVAQLAREFVLYMRRSGGQAQFSPALRAQDTAPGRIAGLQQWILAHLDQALDVETLASRVAMSPRHFARRFHDETGMTPAAFVAAARIDAARQALAEGREQVDQVAQRLGFGSAERLRRNFRRHLAVTPSQFRQHFQTSGEA</sequence>
<dbReference type="InterPro" id="IPR018062">
    <property type="entry name" value="HTH_AraC-typ_CS"/>
</dbReference>
<dbReference type="Gene3D" id="3.40.50.880">
    <property type="match status" value="1"/>
</dbReference>
<evidence type="ECO:0000256" key="2">
    <source>
        <dbReference type="ARBA" id="ARBA00023125"/>
    </source>
</evidence>
<dbReference type="InterPro" id="IPR002818">
    <property type="entry name" value="DJ-1/PfpI"/>
</dbReference>
<reference evidence="5 6" key="1">
    <citation type="journal article" date="2013" name="Antonie Van Leeuwenhoek">
        <title>Dongia rigui sp. nov., isolated from freshwater of a large wetland in Korea.</title>
        <authorList>
            <person name="Baik K.S."/>
            <person name="Hwang Y.M."/>
            <person name="Choi J.S."/>
            <person name="Kwon J."/>
            <person name="Seong C.N."/>
        </authorList>
    </citation>
    <scope>NUCLEOTIDE SEQUENCE [LARGE SCALE GENOMIC DNA]</scope>
    <source>
        <strain evidence="5 6">04SU4-P</strain>
    </source>
</reference>
<dbReference type="Pfam" id="PF12833">
    <property type="entry name" value="HTH_18"/>
    <property type="match status" value="1"/>
</dbReference>
<dbReference type="EMBL" id="JAXCLX010000001">
    <property type="protein sequence ID" value="MDY0872047.1"/>
    <property type="molecule type" value="Genomic_DNA"/>
</dbReference>
<dbReference type="PANTHER" id="PTHR43130:SF3">
    <property type="entry name" value="HTH-TYPE TRANSCRIPTIONAL REGULATOR RV1931C"/>
    <property type="match status" value="1"/>
</dbReference>
<dbReference type="InterPro" id="IPR029062">
    <property type="entry name" value="Class_I_gatase-like"/>
</dbReference>
<dbReference type="Pfam" id="PF01965">
    <property type="entry name" value="DJ-1_PfpI"/>
    <property type="match status" value="1"/>
</dbReference>
<dbReference type="PANTHER" id="PTHR43130">
    <property type="entry name" value="ARAC-FAMILY TRANSCRIPTIONAL REGULATOR"/>
    <property type="match status" value="1"/>
</dbReference>
<evidence type="ECO:0000313" key="5">
    <source>
        <dbReference type="EMBL" id="MDY0872047.1"/>
    </source>
</evidence>
<dbReference type="SMART" id="SM00342">
    <property type="entry name" value="HTH_ARAC"/>
    <property type="match status" value="1"/>
</dbReference>
<dbReference type="SUPFAM" id="SSF46689">
    <property type="entry name" value="Homeodomain-like"/>
    <property type="match status" value="2"/>
</dbReference>
<dbReference type="PROSITE" id="PS01124">
    <property type="entry name" value="HTH_ARAC_FAMILY_2"/>
    <property type="match status" value="1"/>
</dbReference>
<evidence type="ECO:0000256" key="3">
    <source>
        <dbReference type="ARBA" id="ARBA00023163"/>
    </source>
</evidence>